<dbReference type="AlphaFoldDB" id="A0A1D8CZ74"/>
<keyword evidence="2" id="KW-1185">Reference proteome</keyword>
<name>A0A1D8CZ74_CHLLM</name>
<gene>
    <name evidence="1" type="ORF">BIU88_08705</name>
</gene>
<dbReference type="Proteomes" id="UP000095185">
    <property type="component" value="Chromosome"/>
</dbReference>
<accession>A0A1D8CZ74</accession>
<reference evidence="1" key="1">
    <citation type="submission" date="2016-09" db="EMBL/GenBank/DDBJ databases">
        <title>Genome sequence of Chlorobaculum limnaeum.</title>
        <authorList>
            <person name="Liu Z."/>
            <person name="Tank M."/>
            <person name="Bryant D.A."/>
        </authorList>
    </citation>
    <scope>NUCLEOTIDE SEQUENCE [LARGE SCALE GENOMIC DNA]</scope>
    <source>
        <strain evidence="1">DSM 1677</strain>
    </source>
</reference>
<proteinExistence type="predicted"/>
<dbReference type="EMBL" id="CP017305">
    <property type="protein sequence ID" value="AOS84202.1"/>
    <property type="molecule type" value="Genomic_DNA"/>
</dbReference>
<evidence type="ECO:0000313" key="2">
    <source>
        <dbReference type="Proteomes" id="UP000095185"/>
    </source>
</evidence>
<sequence length="164" mass="17993">MSGASLNLSQYGEFVALHELGWELGGLMAGYKRLLEHIELKSIPLANALSRGSEARGWIVSFDARFRTKNIDMPQTTEGYRTAVRGDLRTDPHIYVKLTGVKVSMVIDPRWITTTTAFVQFRPSSGQNQFAGLGIVNAVDGQSMSVTPLVIGLPSNPFIEAFYG</sequence>
<dbReference type="KEGG" id="clz:BIU88_08705"/>
<protein>
    <submittedName>
        <fullName evidence="1">Uncharacterized protein</fullName>
    </submittedName>
</protein>
<evidence type="ECO:0000313" key="1">
    <source>
        <dbReference type="EMBL" id="AOS84202.1"/>
    </source>
</evidence>
<organism evidence="1 2">
    <name type="scientific">Chlorobaculum limnaeum</name>
    <dbReference type="NCBI Taxonomy" id="274537"/>
    <lineage>
        <taxon>Bacteria</taxon>
        <taxon>Pseudomonadati</taxon>
        <taxon>Chlorobiota</taxon>
        <taxon>Chlorobiia</taxon>
        <taxon>Chlorobiales</taxon>
        <taxon>Chlorobiaceae</taxon>
        <taxon>Chlorobaculum</taxon>
    </lineage>
</organism>